<evidence type="ECO:0000313" key="11">
    <source>
        <dbReference type="EMBL" id="MDE50161.1"/>
    </source>
</evidence>
<dbReference type="SMART" id="SM00241">
    <property type="entry name" value="ZP"/>
    <property type="match status" value="1"/>
</dbReference>
<dbReference type="PANTHER" id="PTHR22907">
    <property type="entry name" value="GH04558P"/>
    <property type="match status" value="1"/>
</dbReference>
<dbReference type="Gene3D" id="2.60.40.3210">
    <property type="entry name" value="Zona pellucida, ZP-N domain"/>
    <property type="match status" value="1"/>
</dbReference>
<evidence type="ECO:0000256" key="9">
    <source>
        <dbReference type="SAM" id="Phobius"/>
    </source>
</evidence>
<dbReference type="Gene3D" id="2.60.40.4100">
    <property type="entry name" value="Zona pellucida, ZP-C domain"/>
    <property type="match status" value="1"/>
</dbReference>
<dbReference type="GO" id="GO:0042302">
    <property type="term" value="F:structural constituent of cuticle"/>
    <property type="evidence" value="ECO:0007669"/>
    <property type="project" value="UniProtKB-KW"/>
</dbReference>
<evidence type="ECO:0000256" key="6">
    <source>
        <dbReference type="ARBA" id="ARBA00022989"/>
    </source>
</evidence>
<evidence type="ECO:0000256" key="1">
    <source>
        <dbReference type="ARBA" id="ARBA00004251"/>
    </source>
</evidence>
<evidence type="ECO:0000256" key="7">
    <source>
        <dbReference type="ARBA" id="ARBA00023136"/>
    </source>
</evidence>
<dbReference type="AlphaFoldDB" id="A0A6G1SIX7"/>
<feature type="transmembrane region" description="Helical" evidence="9">
    <location>
        <begin position="610"/>
        <end position="633"/>
    </location>
</feature>
<keyword evidence="4 9" id="KW-0812">Transmembrane</keyword>
<feature type="region of interest" description="Disordered" evidence="8">
    <location>
        <begin position="521"/>
        <end position="599"/>
    </location>
</feature>
<feature type="compositionally biased region" description="Low complexity" evidence="8">
    <location>
        <begin position="559"/>
        <end position="573"/>
    </location>
</feature>
<dbReference type="InterPro" id="IPR051962">
    <property type="entry name" value="Cuticlin"/>
</dbReference>
<dbReference type="EMBL" id="GGYP01005390">
    <property type="protein sequence ID" value="MDE50161.1"/>
    <property type="molecule type" value="Transcribed_RNA"/>
</dbReference>
<feature type="region of interest" description="Disordered" evidence="8">
    <location>
        <begin position="447"/>
        <end position="480"/>
    </location>
</feature>
<feature type="compositionally biased region" description="Basic residues" evidence="8">
    <location>
        <begin position="470"/>
        <end position="479"/>
    </location>
</feature>
<evidence type="ECO:0000256" key="4">
    <source>
        <dbReference type="ARBA" id="ARBA00022692"/>
    </source>
</evidence>
<keyword evidence="6 9" id="KW-1133">Transmembrane helix</keyword>
<evidence type="ECO:0000256" key="3">
    <source>
        <dbReference type="ARBA" id="ARBA00022475"/>
    </source>
</evidence>
<evidence type="ECO:0000256" key="5">
    <source>
        <dbReference type="ARBA" id="ARBA00022729"/>
    </source>
</evidence>
<keyword evidence="7 9" id="KW-0472">Membrane</keyword>
<reference evidence="11" key="1">
    <citation type="submission" date="2018-10" db="EMBL/GenBank/DDBJ databases">
        <title>Transcriptome assembly of Aceria tosichella (Wheat curl mite) Type 2.</title>
        <authorList>
            <person name="Scully E.D."/>
            <person name="Geib S.M."/>
            <person name="Palmer N.A."/>
            <person name="Gupta A.K."/>
            <person name="Sarath G."/>
            <person name="Tatineni S."/>
        </authorList>
    </citation>
    <scope>NUCLEOTIDE SEQUENCE</scope>
    <source>
        <strain evidence="11">LincolnNE</strain>
    </source>
</reference>
<dbReference type="GO" id="GO:0005886">
    <property type="term" value="C:plasma membrane"/>
    <property type="evidence" value="ECO:0007669"/>
    <property type="project" value="UniProtKB-SubCell"/>
</dbReference>
<dbReference type="InterPro" id="IPR042235">
    <property type="entry name" value="ZP-C_dom"/>
</dbReference>
<sequence length="665" mass="73918">MEEKWIPYEGANNRLSQGNQDHNKNKDYKKISFVGTRSSLKMFAKPPATSCKMMTRLKMMTPRSSQANKLEQHQQNNKRALSNHHRLAIFIVIVQASLLVSLIEPASAFYSSTSSSITFDGSNNNNNNAIQDQTFNLSPSASQHQQPAQHHQQVSHKSPLNGRQFGDTINDIQIECNSNNIVVTLQTNQGFNGMIYPKGLSKNSTCMMEYHQMSSNITYYLPLKSCNTMSTDVEDGVEYFNTVMVQPHRRLVTNQGRGYHIRCRYQTKERVITNQDQQLNVNLTQSTPSVMGSASMPSCTMRIYSSNDLSHEVSAENVRIGDELQLIINLDDQDVYGMLVTNCLVRDGMNWGEQPLIDDHGCPVDEEIMPEFTYAKNLTRASVAFQAHKFPYTSSVYYQCNVRLCFRDNNGCSHVPPNCNRGPQHGLMGGAAADRQHHQAFNYKSNSLEHNLGPANNEALPSASSSSSSHKQRSSARTKRWIDAGELDGVASEELLDAARPKVPRSARDLTIEVTSGLHVDESELEAGATEATSGDTATAAALSSADTASDRDPLLALASNDDATGDDATASSPGVQAGANDNNDDQTPASERANKQRSEREFCMSLRRFAIIISLISLLLMTAIIIMIACLIQRRNKRKLEAQMQHSPYHNDHHHHSNRAYCRD</sequence>
<dbReference type="Pfam" id="PF25057">
    <property type="entry name" value="CUT_N"/>
    <property type="match status" value="1"/>
</dbReference>
<dbReference type="Pfam" id="PF25301">
    <property type="entry name" value="CUT_C"/>
    <property type="match status" value="1"/>
</dbReference>
<evidence type="ECO:0000259" key="10">
    <source>
        <dbReference type="PROSITE" id="PS51034"/>
    </source>
</evidence>
<feature type="region of interest" description="Disordered" evidence="8">
    <location>
        <begin position="1"/>
        <end position="24"/>
    </location>
</feature>
<evidence type="ECO:0000256" key="2">
    <source>
        <dbReference type="ARBA" id="ARBA00022460"/>
    </source>
</evidence>
<gene>
    <name evidence="11" type="primary">cut-1_3</name>
    <name evidence="11" type="ORF">g.7885</name>
</gene>
<organism evidence="11">
    <name type="scientific">Aceria tosichella</name>
    <name type="common">wheat curl mite</name>
    <dbReference type="NCBI Taxonomy" id="561515"/>
    <lineage>
        <taxon>Eukaryota</taxon>
        <taxon>Metazoa</taxon>
        <taxon>Ecdysozoa</taxon>
        <taxon>Arthropoda</taxon>
        <taxon>Chelicerata</taxon>
        <taxon>Arachnida</taxon>
        <taxon>Acari</taxon>
        <taxon>Acariformes</taxon>
        <taxon>Trombidiformes</taxon>
        <taxon>Prostigmata</taxon>
        <taxon>Eupodina</taxon>
        <taxon>Eriophyoidea</taxon>
        <taxon>Eriophyidae</taxon>
        <taxon>Eriophyinae</taxon>
        <taxon>Aceriini</taxon>
        <taxon>Aceria</taxon>
    </lineage>
</organism>
<dbReference type="InterPro" id="IPR057475">
    <property type="entry name" value="CUT_C"/>
</dbReference>
<keyword evidence="3" id="KW-1003">Cell membrane</keyword>
<dbReference type="PROSITE" id="PS51034">
    <property type="entry name" value="ZP_2"/>
    <property type="match status" value="1"/>
</dbReference>
<feature type="compositionally biased region" description="Low complexity" evidence="8">
    <location>
        <begin position="526"/>
        <end position="548"/>
    </location>
</feature>
<keyword evidence="5" id="KW-0732">Signal</keyword>
<feature type="compositionally biased region" description="Low complexity" evidence="8">
    <location>
        <begin position="138"/>
        <end position="156"/>
    </location>
</feature>
<accession>A0A6G1SIX7</accession>
<dbReference type="PANTHER" id="PTHR22907:SF54">
    <property type="entry name" value="GH04558P"/>
    <property type="match status" value="1"/>
</dbReference>
<name>A0A6G1SIX7_9ACAR</name>
<feature type="region of interest" description="Disordered" evidence="8">
    <location>
        <begin position="138"/>
        <end position="162"/>
    </location>
</feature>
<comment type="subcellular location">
    <subcellularLocation>
        <location evidence="1">Cell membrane</location>
        <topology evidence="1">Single-pass type I membrane protein</topology>
    </subcellularLocation>
</comment>
<feature type="domain" description="ZP" evidence="10">
    <location>
        <begin position="175"/>
        <end position="419"/>
    </location>
</feature>
<evidence type="ECO:0000256" key="8">
    <source>
        <dbReference type="SAM" id="MobiDB-lite"/>
    </source>
</evidence>
<keyword evidence="2" id="KW-0193">Cuticle</keyword>
<feature type="compositionally biased region" description="Polar residues" evidence="8">
    <location>
        <begin position="580"/>
        <end position="590"/>
    </location>
</feature>
<dbReference type="InterPro" id="IPR001507">
    <property type="entry name" value="ZP_dom"/>
</dbReference>
<dbReference type="InterPro" id="IPR056953">
    <property type="entry name" value="CUT_N"/>
</dbReference>
<protein>
    <submittedName>
        <fullName evidence="11">Cuticlin-1</fullName>
    </submittedName>
</protein>
<proteinExistence type="predicted"/>